<organism evidence="4 5">
    <name type="scientific">Dichotomopilus funicola</name>
    <dbReference type="NCBI Taxonomy" id="1934379"/>
    <lineage>
        <taxon>Eukaryota</taxon>
        <taxon>Fungi</taxon>
        <taxon>Dikarya</taxon>
        <taxon>Ascomycota</taxon>
        <taxon>Pezizomycotina</taxon>
        <taxon>Sordariomycetes</taxon>
        <taxon>Sordariomycetidae</taxon>
        <taxon>Sordariales</taxon>
        <taxon>Chaetomiaceae</taxon>
        <taxon>Dichotomopilus</taxon>
    </lineage>
</organism>
<evidence type="ECO:0000256" key="1">
    <source>
        <dbReference type="ARBA" id="ARBA00022737"/>
    </source>
</evidence>
<dbReference type="Pfam" id="PF24883">
    <property type="entry name" value="NPHP3_N"/>
    <property type="match status" value="1"/>
</dbReference>
<name>A0AAN6V5I5_9PEZI</name>
<protein>
    <recommendedName>
        <fullName evidence="3">NACHT domain-containing protein</fullName>
    </recommendedName>
</protein>
<dbReference type="Gene3D" id="3.40.50.300">
    <property type="entry name" value="P-loop containing nucleotide triphosphate hydrolases"/>
    <property type="match status" value="1"/>
</dbReference>
<proteinExistence type="predicted"/>
<dbReference type="PANTHER" id="PTHR10039:SF16">
    <property type="entry name" value="GPI INOSITOL-DEACYLASE"/>
    <property type="match status" value="1"/>
</dbReference>
<dbReference type="GO" id="GO:0016747">
    <property type="term" value="F:acyltransferase activity, transferring groups other than amino-acyl groups"/>
    <property type="evidence" value="ECO:0007669"/>
    <property type="project" value="InterPro"/>
</dbReference>
<dbReference type="EMBL" id="MU853577">
    <property type="protein sequence ID" value="KAK4144435.1"/>
    <property type="molecule type" value="Genomic_DNA"/>
</dbReference>
<dbReference type="GeneID" id="87813631"/>
<dbReference type="PANTHER" id="PTHR10039">
    <property type="entry name" value="AMELOGENIN"/>
    <property type="match status" value="1"/>
</dbReference>
<accession>A0AAN6V5I5</accession>
<dbReference type="InterPro" id="IPR027417">
    <property type="entry name" value="P-loop_NTPase"/>
</dbReference>
<comment type="caution">
    <text evidence="4">The sequence shown here is derived from an EMBL/GenBank/DDBJ whole genome shotgun (WGS) entry which is preliminary data.</text>
</comment>
<dbReference type="SUPFAM" id="SSF55729">
    <property type="entry name" value="Acyl-CoA N-acyltransferases (Nat)"/>
    <property type="match status" value="1"/>
</dbReference>
<evidence type="ECO:0000313" key="4">
    <source>
        <dbReference type="EMBL" id="KAK4144435.1"/>
    </source>
</evidence>
<dbReference type="InterPro" id="IPR000182">
    <property type="entry name" value="GNAT_dom"/>
</dbReference>
<dbReference type="Proteomes" id="UP001302676">
    <property type="component" value="Unassembled WGS sequence"/>
</dbReference>
<dbReference type="PROSITE" id="PS50837">
    <property type="entry name" value="NACHT"/>
    <property type="match status" value="1"/>
</dbReference>
<dbReference type="InterPro" id="IPR007111">
    <property type="entry name" value="NACHT_NTPase"/>
</dbReference>
<feature type="region of interest" description="Disordered" evidence="2">
    <location>
        <begin position="288"/>
        <end position="307"/>
    </location>
</feature>
<gene>
    <name evidence="4" type="ORF">C8A04DRAFT_11560</name>
</gene>
<evidence type="ECO:0000256" key="2">
    <source>
        <dbReference type="SAM" id="MobiDB-lite"/>
    </source>
</evidence>
<dbReference type="Pfam" id="PF00583">
    <property type="entry name" value="Acetyltransf_1"/>
    <property type="match status" value="1"/>
</dbReference>
<dbReference type="Gene3D" id="3.40.630.30">
    <property type="match status" value="1"/>
</dbReference>
<reference evidence="4" key="2">
    <citation type="submission" date="2023-05" db="EMBL/GenBank/DDBJ databases">
        <authorList>
            <consortium name="Lawrence Berkeley National Laboratory"/>
            <person name="Steindorff A."/>
            <person name="Hensen N."/>
            <person name="Bonometti L."/>
            <person name="Westerberg I."/>
            <person name="Brannstrom I.O."/>
            <person name="Guillou S."/>
            <person name="Cros-Aarteil S."/>
            <person name="Calhoun S."/>
            <person name="Haridas S."/>
            <person name="Kuo A."/>
            <person name="Mondo S."/>
            <person name="Pangilinan J."/>
            <person name="Riley R."/>
            <person name="Labutti K."/>
            <person name="Andreopoulos B."/>
            <person name="Lipzen A."/>
            <person name="Chen C."/>
            <person name="Yanf M."/>
            <person name="Daum C."/>
            <person name="Ng V."/>
            <person name="Clum A."/>
            <person name="Ohm R."/>
            <person name="Martin F."/>
            <person name="Silar P."/>
            <person name="Natvig D."/>
            <person name="Lalanne C."/>
            <person name="Gautier V."/>
            <person name="Ament-Velasquez S.L."/>
            <person name="Kruys A."/>
            <person name="Hutchinson M.I."/>
            <person name="Powell A.J."/>
            <person name="Barry K."/>
            <person name="Miller A.N."/>
            <person name="Grigoriev I.V."/>
            <person name="Debuchy R."/>
            <person name="Gladieux P."/>
            <person name="Thoren M.H."/>
            <person name="Johannesson H."/>
        </authorList>
    </citation>
    <scope>NUCLEOTIDE SEQUENCE</scope>
    <source>
        <strain evidence="4">CBS 141.50</strain>
    </source>
</reference>
<sequence>MATKSRLRVRAATQGDIKTMADIHFAAFADNIMNQLMYPRGVSEDCKTKFELKLMPAVPAEETTPPRTQGFVCVVEYLPQGGPSDRPGEIIAYAKWRLQREQQPEEEWKGKELHATTETWGDVCDVSVVNAFMGEMDRAQQQHAKGEAALYLSLLACDPTRQRSGAGSALMQWGVNLADSLGLPCRVESSPAAYALYKKFGYEDVAVLDMKVTENWGASNTNGSYWGENNAVDLAGPVPKGVQRTVIMRRPPRNTTATDQFIFDFIGNGTARDLVPFKSEKAASAASLAQDDASTQLDDQDHEQRRPSSWTLIDGQTLSLQLDLVEVDGCDRPSGEMDPLSAAANIISIIHTAVKVPATLEALSRDHGPIEGCKKVILELEKALPHEAVFGSDSKRTAIKSALSWFLKESKAKSLLHELREYKRIIALALTTDSSLDIKETKANTEKIYAIITADEQERNIYNWLCATDPSDIHERSCEAYEPGTGDWLFRDPVWEAFTEEKTRCLWIHGIPGAGKTIFASHLFQATHRYRGPQGLSSGYVYYYCYFGHAQDETVPFLRWVIFELCRQLGRVPLAVHELHRRGSNPTAKNLLAALADFLPAFGKVFVVIDALDESLEREKLLRVLRELASDSRFENLRLLATSREYADIEEAMTEVAVPISMQNPFLDDDIRLYVQSKLDTHPRFKRWRADLRREVANALSAKANGMFRWVVCQLDSLQRLKPESKVIQTALANLPKSLDETYERVFMSIPEDARLFVQQVLWWMSTHRAIHQVIPGVSPIATVDISEINVPRGADIPFEVLFAAVERGLQESDDPNAGLFEGYMFDEELLREYCGCLVTPTTYTVRPRGRVVDDIPTVAFAHYTVLEFLESRRIRSGPAAFFSLHREQALADHAVILLNTAVASVERWDEEIPEMPGIEMYSDFDRYCAQSSVVLLHWHTDTLLSSGTLAWLTPAVELVRVRAPTMGSLFWYPPQTHFKLENPISPAITAFIRANGLTLLEPAARPELETLARMLQVEPRGRLARAYLESLDRTSADLSCQIDLEFQPGVCFHRRGELCPVGVDAHLVQPVRFRGSVLEFFAQLPAGTWAQPCQALSDVLDYFSGHFDPSVLLVFAIVNHHHVGANSDSPTSPCWGCKVIQRLLQLGAKATPAGYAVSALQVAAALRDARSTKILLEAGIDPNAVGDGEHGEIGTPDRGPLLEAFEVVKGRSALNIVNGELYVSMRTRNVWVESVVGDEWTESIEDVLARYGAKDFMVCADPDEASVLTTEMSILTITEGDRDSAVCVA</sequence>
<dbReference type="InterPro" id="IPR016181">
    <property type="entry name" value="Acyl_CoA_acyltransferase"/>
</dbReference>
<keyword evidence="5" id="KW-1185">Reference proteome</keyword>
<evidence type="ECO:0000259" key="3">
    <source>
        <dbReference type="PROSITE" id="PS50837"/>
    </source>
</evidence>
<feature type="domain" description="NACHT" evidence="3">
    <location>
        <begin position="504"/>
        <end position="651"/>
    </location>
</feature>
<reference evidence="4" key="1">
    <citation type="journal article" date="2023" name="Mol. Phylogenet. Evol.">
        <title>Genome-scale phylogeny and comparative genomics of the fungal order Sordariales.</title>
        <authorList>
            <person name="Hensen N."/>
            <person name="Bonometti L."/>
            <person name="Westerberg I."/>
            <person name="Brannstrom I.O."/>
            <person name="Guillou S."/>
            <person name="Cros-Aarteil S."/>
            <person name="Calhoun S."/>
            <person name="Haridas S."/>
            <person name="Kuo A."/>
            <person name="Mondo S."/>
            <person name="Pangilinan J."/>
            <person name="Riley R."/>
            <person name="LaButti K."/>
            <person name="Andreopoulos B."/>
            <person name="Lipzen A."/>
            <person name="Chen C."/>
            <person name="Yan M."/>
            <person name="Daum C."/>
            <person name="Ng V."/>
            <person name="Clum A."/>
            <person name="Steindorff A."/>
            <person name="Ohm R.A."/>
            <person name="Martin F."/>
            <person name="Silar P."/>
            <person name="Natvig D.O."/>
            <person name="Lalanne C."/>
            <person name="Gautier V."/>
            <person name="Ament-Velasquez S.L."/>
            <person name="Kruys A."/>
            <person name="Hutchinson M.I."/>
            <person name="Powell A.J."/>
            <person name="Barry K."/>
            <person name="Miller A.N."/>
            <person name="Grigoriev I.V."/>
            <person name="Debuchy R."/>
            <person name="Gladieux P."/>
            <person name="Hiltunen Thoren M."/>
            <person name="Johannesson H."/>
        </authorList>
    </citation>
    <scope>NUCLEOTIDE SEQUENCE</scope>
    <source>
        <strain evidence="4">CBS 141.50</strain>
    </source>
</reference>
<dbReference type="InterPro" id="IPR056884">
    <property type="entry name" value="NPHP3-like_N"/>
</dbReference>
<keyword evidence="1" id="KW-0677">Repeat</keyword>
<dbReference type="RefSeq" id="XP_062637806.1">
    <property type="nucleotide sequence ID" value="XM_062777018.1"/>
</dbReference>
<evidence type="ECO:0000313" key="5">
    <source>
        <dbReference type="Proteomes" id="UP001302676"/>
    </source>
</evidence>
<dbReference type="SUPFAM" id="SSF52540">
    <property type="entry name" value="P-loop containing nucleoside triphosphate hydrolases"/>
    <property type="match status" value="1"/>
</dbReference>